<comment type="caution">
    <text evidence="2">The sequence shown here is derived from an EMBL/GenBank/DDBJ whole genome shotgun (WGS) entry which is preliminary data.</text>
</comment>
<proteinExistence type="predicted"/>
<organism evidence="2 3">
    <name type="scientific">Rotaria sordida</name>
    <dbReference type="NCBI Taxonomy" id="392033"/>
    <lineage>
        <taxon>Eukaryota</taxon>
        <taxon>Metazoa</taxon>
        <taxon>Spiralia</taxon>
        <taxon>Gnathifera</taxon>
        <taxon>Rotifera</taxon>
        <taxon>Eurotatoria</taxon>
        <taxon>Bdelloidea</taxon>
        <taxon>Philodinida</taxon>
        <taxon>Philodinidae</taxon>
        <taxon>Rotaria</taxon>
    </lineage>
</organism>
<evidence type="ECO:0000259" key="1">
    <source>
        <dbReference type="Pfam" id="PF24485"/>
    </source>
</evidence>
<feature type="non-terminal residue" evidence="2">
    <location>
        <position position="1"/>
    </location>
</feature>
<evidence type="ECO:0000313" key="2">
    <source>
        <dbReference type="EMBL" id="CAF4102361.1"/>
    </source>
</evidence>
<reference evidence="2" key="1">
    <citation type="submission" date="2021-02" db="EMBL/GenBank/DDBJ databases">
        <authorList>
            <person name="Nowell W R."/>
        </authorList>
    </citation>
    <scope>NUCLEOTIDE SEQUENCE</scope>
</reference>
<accession>A0A819V3J5</accession>
<dbReference type="AlphaFoldDB" id="A0A819V3J5"/>
<gene>
    <name evidence="2" type="ORF">FNK824_LOCUS31453</name>
</gene>
<dbReference type="EMBL" id="CAJOBE010010196">
    <property type="protein sequence ID" value="CAF4102361.1"/>
    <property type="molecule type" value="Genomic_DNA"/>
</dbReference>
<dbReference type="InterPro" id="IPR056382">
    <property type="entry name" value="DHX34_Znf-C2H2"/>
</dbReference>
<protein>
    <recommendedName>
        <fullName evidence="1">DHX34-like C2H2-type zinc finger domain-containing protein</fullName>
    </recommendedName>
</protein>
<evidence type="ECO:0000313" key="3">
    <source>
        <dbReference type="Proteomes" id="UP000663874"/>
    </source>
</evidence>
<name>A0A819V3J5_9BILA</name>
<sequence>LCNNENPIFKSTQSNINKTNILSNLTTTTTTPSNIPLTQDYYCDICEQTFKLTSIEILRHRGTHQT</sequence>
<dbReference type="Pfam" id="PF24485">
    <property type="entry name" value="zf-C2H2_DHX34"/>
    <property type="match status" value="1"/>
</dbReference>
<dbReference type="Proteomes" id="UP000663874">
    <property type="component" value="Unassembled WGS sequence"/>
</dbReference>
<feature type="domain" description="DHX34-like C2H2-type zinc finger" evidence="1">
    <location>
        <begin position="40"/>
        <end position="64"/>
    </location>
</feature>